<feature type="transmembrane region" description="Helical" evidence="1">
    <location>
        <begin position="7"/>
        <end position="26"/>
    </location>
</feature>
<proteinExistence type="predicted"/>
<dbReference type="EMBL" id="VZCB01000040">
    <property type="protein sequence ID" value="MQN80159.1"/>
    <property type="molecule type" value="Genomic_DNA"/>
</dbReference>
<protein>
    <submittedName>
        <fullName evidence="2">Uncharacterized protein</fullName>
    </submittedName>
</protein>
<feature type="transmembrane region" description="Helical" evidence="1">
    <location>
        <begin position="103"/>
        <end position="121"/>
    </location>
</feature>
<feature type="transmembrane region" description="Helical" evidence="1">
    <location>
        <begin position="133"/>
        <end position="150"/>
    </location>
</feature>
<dbReference type="RefSeq" id="WP_153122439.1">
    <property type="nucleotide sequence ID" value="NZ_VZCB01000040.1"/>
</dbReference>
<evidence type="ECO:0000313" key="3">
    <source>
        <dbReference type="Proteomes" id="UP000480425"/>
    </source>
</evidence>
<organism evidence="2 3">
    <name type="scientific">Segatella copri</name>
    <dbReference type="NCBI Taxonomy" id="165179"/>
    <lineage>
        <taxon>Bacteria</taxon>
        <taxon>Pseudomonadati</taxon>
        <taxon>Bacteroidota</taxon>
        <taxon>Bacteroidia</taxon>
        <taxon>Bacteroidales</taxon>
        <taxon>Prevotellaceae</taxon>
        <taxon>Segatella</taxon>
    </lineage>
</organism>
<evidence type="ECO:0000256" key="1">
    <source>
        <dbReference type="SAM" id="Phobius"/>
    </source>
</evidence>
<reference evidence="2 3" key="1">
    <citation type="submission" date="2019-09" db="EMBL/GenBank/DDBJ databases">
        <title>Distinct polysaccharide growth profiles of human intestinal Prevotella copri isolates.</title>
        <authorList>
            <person name="Fehlner-Peach H."/>
            <person name="Magnabosco C."/>
            <person name="Raghavan V."/>
            <person name="Scher J.U."/>
            <person name="Tett A."/>
            <person name="Cox L.M."/>
            <person name="Gottsegen C."/>
            <person name="Watters A."/>
            <person name="Wiltshire- Gordon J.D."/>
            <person name="Segata N."/>
            <person name="Bonneau R."/>
            <person name="Littman D.R."/>
        </authorList>
    </citation>
    <scope>NUCLEOTIDE SEQUENCE [LARGE SCALE GENOMIC DNA]</scope>
    <source>
        <strain evidence="3">iA622</strain>
    </source>
</reference>
<dbReference type="AlphaFoldDB" id="A0A6G1TZ12"/>
<dbReference type="Proteomes" id="UP000480425">
    <property type="component" value="Unassembled WGS sequence"/>
</dbReference>
<keyword evidence="1" id="KW-1133">Transmembrane helix</keyword>
<accession>A0A6G1TZ12</accession>
<keyword evidence="1" id="KW-0812">Transmembrane</keyword>
<evidence type="ECO:0000313" key="2">
    <source>
        <dbReference type="EMBL" id="MQN80159.1"/>
    </source>
</evidence>
<feature type="transmembrane region" description="Helical" evidence="1">
    <location>
        <begin position="171"/>
        <end position="197"/>
    </location>
</feature>
<keyword evidence="1" id="KW-0472">Membrane</keyword>
<gene>
    <name evidence="2" type="ORF">F7D73_04160</name>
</gene>
<feature type="transmembrane region" description="Helical" evidence="1">
    <location>
        <begin position="77"/>
        <end position="96"/>
    </location>
</feature>
<comment type="caution">
    <text evidence="2">The sequence shown here is derived from an EMBL/GenBank/DDBJ whole genome shotgun (WGS) entry which is preliminary data.</text>
</comment>
<sequence length="306" mass="35755">MLSDLNTIVQFFSALYVTIAIDNMMFNRFWTPDVFAVVENALKKFDFALSTPKQQELLNVIKNRSVEIDTSARREGAFYLMLCVSLLIYFAFEGLLSETNQCICCFVILMDMAMVFGLYIIGAFEWKRWWEVWFRYIFAVIAAFVWLYLTSNASLKILSMKDFAISENVSITFLARILVILVFLVPIVMRIVINWLYSTVYVKYLDVRLTEEYVAYQNTKKAIRSKNKDLCDFRYDGVYKEVFFSADKSQDNVETVLVNKLLDYLSFACKPVRVLELLCYRFSADYRNDNNNVSKGNEEASYELPE</sequence>
<name>A0A6G1TZ12_9BACT</name>